<proteinExistence type="predicted"/>
<dbReference type="AlphaFoldDB" id="A0AAW0APZ9"/>
<gene>
    <name evidence="1" type="ORF">R3P38DRAFT_2787161</name>
</gene>
<dbReference type="EMBL" id="JAWWNJ010000055">
    <property type="protein sequence ID" value="KAK7015050.1"/>
    <property type="molecule type" value="Genomic_DNA"/>
</dbReference>
<evidence type="ECO:0000313" key="1">
    <source>
        <dbReference type="EMBL" id="KAK7015050.1"/>
    </source>
</evidence>
<protein>
    <recommendedName>
        <fullName evidence="3">HAT C-terminal dimerisation domain-containing protein</fullName>
    </recommendedName>
</protein>
<dbReference type="SUPFAM" id="SSF53098">
    <property type="entry name" value="Ribonuclease H-like"/>
    <property type="match status" value="1"/>
</dbReference>
<dbReference type="Proteomes" id="UP001362999">
    <property type="component" value="Unassembled WGS sequence"/>
</dbReference>
<organism evidence="1 2">
    <name type="scientific">Favolaschia claudopus</name>
    <dbReference type="NCBI Taxonomy" id="2862362"/>
    <lineage>
        <taxon>Eukaryota</taxon>
        <taxon>Fungi</taxon>
        <taxon>Dikarya</taxon>
        <taxon>Basidiomycota</taxon>
        <taxon>Agaricomycotina</taxon>
        <taxon>Agaricomycetes</taxon>
        <taxon>Agaricomycetidae</taxon>
        <taxon>Agaricales</taxon>
        <taxon>Marasmiineae</taxon>
        <taxon>Mycenaceae</taxon>
        <taxon>Favolaschia</taxon>
    </lineage>
</organism>
<keyword evidence="2" id="KW-1185">Reference proteome</keyword>
<comment type="caution">
    <text evidence="1">The sequence shown here is derived from an EMBL/GenBank/DDBJ whole genome shotgun (WGS) entry which is preliminary data.</text>
</comment>
<evidence type="ECO:0008006" key="3">
    <source>
        <dbReference type="Google" id="ProtNLM"/>
    </source>
</evidence>
<reference evidence="1 2" key="1">
    <citation type="journal article" date="2024" name="J Genomics">
        <title>Draft genome sequencing and assembly of Favolaschia claudopus CIRM-BRFM 2984 isolated from oak limbs.</title>
        <authorList>
            <person name="Navarro D."/>
            <person name="Drula E."/>
            <person name="Chaduli D."/>
            <person name="Cazenave R."/>
            <person name="Ahrendt S."/>
            <person name="Wang J."/>
            <person name="Lipzen A."/>
            <person name="Daum C."/>
            <person name="Barry K."/>
            <person name="Grigoriev I.V."/>
            <person name="Favel A."/>
            <person name="Rosso M.N."/>
            <person name="Martin F."/>
        </authorList>
    </citation>
    <scope>NUCLEOTIDE SEQUENCE [LARGE SCALE GENOMIC DNA]</scope>
    <source>
        <strain evidence="1 2">CIRM-BRFM 2984</strain>
    </source>
</reference>
<dbReference type="InterPro" id="IPR012337">
    <property type="entry name" value="RNaseH-like_sf"/>
</dbReference>
<accession>A0AAW0APZ9</accession>
<name>A0AAW0APZ9_9AGAR</name>
<sequence length="320" mass="37317">MVKRLEKRWADFDQPFFVIALVLNPYEKLSRFGDAAGVQIFALHAVFMELYRRVHFRPIPETLSEAEHNIILTQKSQKETMVSSAFLQYLGENSQHFSPFYDQCDEFWKLHGDNPVLVWRQFLPVPEIWELVDFAILILGIVVNSDGTERVFSDLKIKRARLRNRLSFKKRRRCQRYVGTSIQAEHLAEGLRKQREPRKNHDVKRVAELIAVPKYADLLEQNEDVDADSDGAEAVKAAWRKVYTHWLVSARQEEMAAEESGEAYEPSVPELMRNEQTIYIKTRLDTQNEKWAHQRVFDGGPAQTATKPSWGVYKHTRAEE</sequence>
<evidence type="ECO:0000313" key="2">
    <source>
        <dbReference type="Proteomes" id="UP001362999"/>
    </source>
</evidence>